<protein>
    <submittedName>
        <fullName evidence="1">Uncharacterized protein</fullName>
    </submittedName>
</protein>
<evidence type="ECO:0000313" key="4">
    <source>
        <dbReference type="Proteomes" id="UP000437575"/>
    </source>
</evidence>
<evidence type="ECO:0000313" key="2">
    <source>
        <dbReference type="EMBL" id="OUN19034.1"/>
    </source>
</evidence>
<comment type="caution">
    <text evidence="1">The sequence shown here is derived from an EMBL/GenBank/DDBJ whole genome shotgun (WGS) entry which is preliminary data.</text>
</comment>
<dbReference type="EMBL" id="WKKZ01001090">
    <property type="protein sequence ID" value="MSE06584.1"/>
    <property type="molecule type" value="Genomic_DNA"/>
</dbReference>
<evidence type="ECO:0000313" key="1">
    <source>
        <dbReference type="EMBL" id="MSE06584.1"/>
    </source>
</evidence>
<dbReference type="AlphaFoldDB" id="A0A1Y3S429"/>
<organism evidence="1 4">
    <name type="scientific">Ligilactobacillus salivarius</name>
    <dbReference type="NCBI Taxonomy" id="1624"/>
    <lineage>
        <taxon>Bacteria</taxon>
        <taxon>Bacillati</taxon>
        <taxon>Bacillota</taxon>
        <taxon>Bacilli</taxon>
        <taxon>Lactobacillales</taxon>
        <taxon>Lactobacillaceae</taxon>
        <taxon>Ligilactobacillus</taxon>
    </lineage>
</organism>
<accession>A0A1Y3S429</accession>
<dbReference type="Proteomes" id="UP000437575">
    <property type="component" value="Unassembled WGS sequence"/>
</dbReference>
<reference evidence="2" key="2">
    <citation type="journal article" date="2018" name="BMC Genomics">
        <title>Whole genome sequencing and function prediction of 133 gut anaerobes isolated from chicken caecum in pure cultures.</title>
        <authorList>
            <person name="Medvecky M."/>
            <person name="Cejkova D."/>
            <person name="Polansky O."/>
            <person name="Karasova D."/>
            <person name="Kubasova T."/>
            <person name="Cizek A."/>
            <person name="Rychlik I."/>
        </authorList>
    </citation>
    <scope>NUCLEOTIDE SEQUENCE</scope>
    <source>
        <strain evidence="2">An84</strain>
    </source>
</reference>
<reference evidence="3" key="1">
    <citation type="submission" date="2017-04" db="EMBL/GenBank/DDBJ databases">
        <title>Function of individual gut microbiota members based on whole genome sequencing of pure cultures obtained from chicken caecum.</title>
        <authorList>
            <person name="Medvecky M."/>
            <person name="Cejkova D."/>
            <person name="Polansky O."/>
            <person name="Karasova D."/>
            <person name="Kubasova T."/>
            <person name="Cizek A."/>
            <person name="Rychlik I."/>
        </authorList>
    </citation>
    <scope>NUCLEOTIDE SEQUENCE [LARGE SCALE GENOMIC DNA]</scope>
    <source>
        <strain evidence="3">An84</strain>
    </source>
</reference>
<sequence length="113" mass="13449">MSYRYEIYDNLAELKKADEKLADELVRYSWSEEWKNEDFMVFPNKVEFAKFELEDGWYEEIGLVIKGTNYNGTVNPFNYIDYKGLADDLIKDWDNSLYYASDEGKIVRTSYGF</sequence>
<dbReference type="EMBL" id="NFHF01000005">
    <property type="protein sequence ID" value="OUN19034.1"/>
    <property type="molecule type" value="Genomic_DNA"/>
</dbReference>
<evidence type="ECO:0000313" key="3">
    <source>
        <dbReference type="Proteomes" id="UP000196255"/>
    </source>
</evidence>
<name>A0A1Y3S429_9LACO</name>
<gene>
    <name evidence="2" type="ORF">B5G36_03350</name>
    <name evidence="1" type="ORF">GKC34_12780</name>
</gene>
<dbReference type="RefSeq" id="WP_087366475.1">
    <property type="nucleotide sequence ID" value="NZ_CP027644.1"/>
</dbReference>
<dbReference type="Proteomes" id="UP000196255">
    <property type="component" value="Unassembled WGS sequence"/>
</dbReference>
<reference evidence="1 4" key="3">
    <citation type="submission" date="2019-11" db="EMBL/GenBank/DDBJ databases">
        <title>Draft Genome Sequence of Plant Growth-Promoting Rhizosphere-Associated Bacteria.</title>
        <authorList>
            <person name="Vasilyev I.Y."/>
            <person name="Radchenko V."/>
            <person name="Ilnitskaya E.V."/>
        </authorList>
    </citation>
    <scope>NUCLEOTIDE SEQUENCE [LARGE SCALE GENOMIC DNA]</scope>
    <source>
        <strain evidence="1 4">VRA_1sq_f</strain>
    </source>
</reference>
<proteinExistence type="predicted"/>